<evidence type="ECO:0000313" key="2">
    <source>
        <dbReference type="Proteomes" id="UP000789920"/>
    </source>
</evidence>
<evidence type="ECO:0000313" key="1">
    <source>
        <dbReference type="EMBL" id="CAG8813053.1"/>
    </source>
</evidence>
<keyword evidence="2" id="KW-1185">Reference proteome</keyword>
<name>A0ACA9RWG8_9GLOM</name>
<feature type="non-terminal residue" evidence="1">
    <location>
        <position position="98"/>
    </location>
</feature>
<proteinExistence type="predicted"/>
<reference evidence="1" key="1">
    <citation type="submission" date="2021-06" db="EMBL/GenBank/DDBJ databases">
        <authorList>
            <person name="Kallberg Y."/>
            <person name="Tangrot J."/>
            <person name="Rosling A."/>
        </authorList>
    </citation>
    <scope>NUCLEOTIDE SEQUENCE</scope>
    <source>
        <strain evidence="1">MA461A</strain>
    </source>
</reference>
<comment type="caution">
    <text evidence="1">The sequence shown here is derived from an EMBL/GenBank/DDBJ whole genome shotgun (WGS) entry which is preliminary data.</text>
</comment>
<accession>A0ACA9RWG8</accession>
<dbReference type="EMBL" id="CAJVQC010074458">
    <property type="protein sequence ID" value="CAG8813053.1"/>
    <property type="molecule type" value="Genomic_DNA"/>
</dbReference>
<organism evidence="1 2">
    <name type="scientific">Racocetra persica</name>
    <dbReference type="NCBI Taxonomy" id="160502"/>
    <lineage>
        <taxon>Eukaryota</taxon>
        <taxon>Fungi</taxon>
        <taxon>Fungi incertae sedis</taxon>
        <taxon>Mucoromycota</taxon>
        <taxon>Glomeromycotina</taxon>
        <taxon>Glomeromycetes</taxon>
        <taxon>Diversisporales</taxon>
        <taxon>Gigasporaceae</taxon>
        <taxon>Racocetra</taxon>
    </lineage>
</organism>
<protein>
    <submittedName>
        <fullName evidence="1">31250_t:CDS:1</fullName>
    </submittedName>
</protein>
<dbReference type="Proteomes" id="UP000789920">
    <property type="component" value="Unassembled WGS sequence"/>
</dbReference>
<gene>
    <name evidence="1" type="ORF">RPERSI_LOCUS23676</name>
</gene>
<sequence length="98" mass="11433">EYRESLNAIFIRRAYWAMSSVHNKIFFNEASKAHTVPDSKDSIVAMLTKQDPNEVALLQVTREILEKAKREQPEKKLDSVMQGQDKTRIEKEKQQQIT</sequence>
<feature type="non-terminal residue" evidence="1">
    <location>
        <position position="1"/>
    </location>
</feature>